<feature type="chain" id="PRO_5045573260" evidence="1">
    <location>
        <begin position="26"/>
        <end position="207"/>
    </location>
</feature>
<dbReference type="EMBL" id="JBHRVV010000001">
    <property type="protein sequence ID" value="MFC3457471.1"/>
    <property type="molecule type" value="Genomic_DNA"/>
</dbReference>
<feature type="signal peptide" evidence="1">
    <location>
        <begin position="1"/>
        <end position="25"/>
    </location>
</feature>
<proteinExistence type="predicted"/>
<dbReference type="InterPro" id="IPR013424">
    <property type="entry name" value="Ice-binding_C"/>
</dbReference>
<feature type="domain" description="Ice-binding protein C-terminal" evidence="2">
    <location>
        <begin position="182"/>
        <end position="206"/>
    </location>
</feature>
<dbReference type="Proteomes" id="UP001595665">
    <property type="component" value="Unassembled WGS sequence"/>
</dbReference>
<dbReference type="Pfam" id="PF07589">
    <property type="entry name" value="PEP-CTERM"/>
    <property type="match status" value="1"/>
</dbReference>
<protein>
    <submittedName>
        <fullName evidence="3">PEP-CTERM sorting domain-containing protein</fullName>
    </submittedName>
</protein>
<gene>
    <name evidence="3" type="ORF">ACFOPH_04335</name>
</gene>
<dbReference type="NCBIfam" id="TIGR02595">
    <property type="entry name" value="PEP_CTERM"/>
    <property type="match status" value="1"/>
</dbReference>
<evidence type="ECO:0000256" key="1">
    <source>
        <dbReference type="SAM" id="SignalP"/>
    </source>
</evidence>
<organism evidence="3 4">
    <name type="scientific">Massilia haematophila</name>
    <dbReference type="NCBI Taxonomy" id="457923"/>
    <lineage>
        <taxon>Bacteria</taxon>
        <taxon>Pseudomonadati</taxon>
        <taxon>Pseudomonadota</taxon>
        <taxon>Betaproteobacteria</taxon>
        <taxon>Burkholderiales</taxon>
        <taxon>Oxalobacteraceae</taxon>
        <taxon>Telluria group</taxon>
        <taxon>Massilia</taxon>
    </lineage>
</organism>
<sequence length="207" mass="21643">MKRHPFPLKSLAAAALLCVASGAQAQIDVYTDRAAFLAAVGGYGVDTYDDLTVQLYESPFARSAGSYGYTATAESGLYGAGSGGDGWLTPNVDNEAVTFSNFAPGIVGFGGYFFGSDINGAFYPSGTLQFTAMDGTTLDYTLTGATTTSFAGFVSNSPLASVSMISGGEYWATANDLTLAMPIPEPETYAMLMLGLGAVGWMRRRRS</sequence>
<accession>A0ABV7PIW0</accession>
<comment type="caution">
    <text evidence="3">The sequence shown here is derived from an EMBL/GenBank/DDBJ whole genome shotgun (WGS) entry which is preliminary data.</text>
</comment>
<name>A0ABV7PIW0_9BURK</name>
<evidence type="ECO:0000259" key="2">
    <source>
        <dbReference type="Pfam" id="PF07589"/>
    </source>
</evidence>
<reference evidence="4" key="1">
    <citation type="journal article" date="2019" name="Int. J. Syst. Evol. Microbiol.">
        <title>The Global Catalogue of Microorganisms (GCM) 10K type strain sequencing project: providing services to taxonomists for standard genome sequencing and annotation.</title>
        <authorList>
            <consortium name="The Broad Institute Genomics Platform"/>
            <consortium name="The Broad Institute Genome Sequencing Center for Infectious Disease"/>
            <person name="Wu L."/>
            <person name="Ma J."/>
        </authorList>
    </citation>
    <scope>NUCLEOTIDE SEQUENCE [LARGE SCALE GENOMIC DNA]</scope>
    <source>
        <strain evidence="4">CCM 7480</strain>
    </source>
</reference>
<evidence type="ECO:0000313" key="4">
    <source>
        <dbReference type="Proteomes" id="UP001595665"/>
    </source>
</evidence>
<evidence type="ECO:0000313" key="3">
    <source>
        <dbReference type="EMBL" id="MFC3457471.1"/>
    </source>
</evidence>
<keyword evidence="4" id="KW-1185">Reference proteome</keyword>
<keyword evidence="1" id="KW-0732">Signal</keyword>
<dbReference type="RefSeq" id="WP_379733766.1">
    <property type="nucleotide sequence ID" value="NZ_JBHRVV010000001.1"/>
</dbReference>